<dbReference type="Proteomes" id="UP000708148">
    <property type="component" value="Unassembled WGS sequence"/>
</dbReference>
<dbReference type="GO" id="GO:0005743">
    <property type="term" value="C:mitochondrial inner membrane"/>
    <property type="evidence" value="ECO:0007669"/>
    <property type="project" value="TreeGrafter"/>
</dbReference>
<comment type="caution">
    <text evidence="2">The sequence shown here is derived from an EMBL/GenBank/DDBJ whole genome shotgun (WGS) entry which is preliminary data.</text>
</comment>
<dbReference type="PANTHER" id="PTHR21192:SF2">
    <property type="entry name" value="NADH DEHYDROGENASE [UBIQUINONE] 1 ALPHA SUBCOMPLEX ASSEMBLY FACTOR 3"/>
    <property type="match status" value="1"/>
</dbReference>
<keyword evidence="3" id="KW-1185">Reference proteome</keyword>
<evidence type="ECO:0000256" key="1">
    <source>
        <dbReference type="SAM" id="MobiDB-lite"/>
    </source>
</evidence>
<dbReference type="AlphaFoldDB" id="A0A8S1IR15"/>
<feature type="region of interest" description="Disordered" evidence="1">
    <location>
        <begin position="1"/>
        <end position="26"/>
    </location>
</feature>
<dbReference type="PANTHER" id="PTHR21192">
    <property type="entry name" value="NUCLEAR PROTEIN E3-3"/>
    <property type="match status" value="1"/>
</dbReference>
<dbReference type="InterPro" id="IPR036748">
    <property type="entry name" value="MTH938-like_sf"/>
</dbReference>
<accession>A0A8S1IR15</accession>
<dbReference type="GO" id="GO:0032981">
    <property type="term" value="P:mitochondrial respiratory chain complex I assembly"/>
    <property type="evidence" value="ECO:0007669"/>
    <property type="project" value="TreeGrafter"/>
</dbReference>
<dbReference type="InterPro" id="IPR007523">
    <property type="entry name" value="NDUFAF3/AAMDC"/>
</dbReference>
<evidence type="ECO:0008006" key="4">
    <source>
        <dbReference type="Google" id="ProtNLM"/>
    </source>
</evidence>
<dbReference type="OrthoDB" id="20681at2759"/>
<sequence length="146" mass="15875">MGGLPVRSQGLIPGAGGRAGRGAKERGFASGLDTTDILDTEQGLLTIDGYSQHGFSVQGIQIVGGVLAFQDLWLQWRPETPDKVTPESLALLQLVRPLPELLVFGMGPEMRRLPDELALWLRRQEVDVEAMATVSGRCCYQAAWSI</sequence>
<name>A0A8S1IR15_9CHLO</name>
<gene>
    <name evidence="2" type="ORF">OSTQU699_LOCUS1236</name>
</gene>
<dbReference type="EMBL" id="CAJHUC010000399">
    <property type="protein sequence ID" value="CAD7695875.1"/>
    <property type="molecule type" value="Genomic_DNA"/>
</dbReference>
<dbReference type="SUPFAM" id="SSF64076">
    <property type="entry name" value="MTH938-like"/>
    <property type="match status" value="1"/>
</dbReference>
<organism evidence="2 3">
    <name type="scientific">Ostreobium quekettii</name>
    <dbReference type="NCBI Taxonomy" id="121088"/>
    <lineage>
        <taxon>Eukaryota</taxon>
        <taxon>Viridiplantae</taxon>
        <taxon>Chlorophyta</taxon>
        <taxon>core chlorophytes</taxon>
        <taxon>Ulvophyceae</taxon>
        <taxon>TCBD clade</taxon>
        <taxon>Bryopsidales</taxon>
        <taxon>Ostreobineae</taxon>
        <taxon>Ostreobiaceae</taxon>
        <taxon>Ostreobium</taxon>
    </lineage>
</organism>
<reference evidence="2" key="1">
    <citation type="submission" date="2020-12" db="EMBL/GenBank/DDBJ databases">
        <authorList>
            <person name="Iha C."/>
        </authorList>
    </citation>
    <scope>NUCLEOTIDE SEQUENCE</scope>
</reference>
<proteinExistence type="predicted"/>
<evidence type="ECO:0000313" key="2">
    <source>
        <dbReference type="EMBL" id="CAD7695875.1"/>
    </source>
</evidence>
<dbReference type="Gene3D" id="3.40.1230.10">
    <property type="entry name" value="MTH938-like"/>
    <property type="match status" value="1"/>
</dbReference>
<dbReference type="Pfam" id="PF04430">
    <property type="entry name" value="DUF498"/>
    <property type="match status" value="1"/>
</dbReference>
<evidence type="ECO:0000313" key="3">
    <source>
        <dbReference type="Proteomes" id="UP000708148"/>
    </source>
</evidence>
<protein>
    <recommendedName>
        <fullName evidence="4">NADH dehydrogenase [ubiquinone] 1 alpha subcomplex assembly factor 3</fullName>
    </recommendedName>
</protein>